<dbReference type="InterPro" id="IPR011009">
    <property type="entry name" value="Kinase-like_dom_sf"/>
</dbReference>
<dbReference type="CDD" id="cd14066">
    <property type="entry name" value="STKc_IRAK"/>
    <property type="match status" value="1"/>
</dbReference>
<dbReference type="EMBL" id="JBFOLK010000013">
    <property type="protein sequence ID" value="KAL2465054.1"/>
    <property type="molecule type" value="Genomic_DNA"/>
</dbReference>
<sequence length="571" mass="63466">MGQPPRAVGLFNGPAMGQVHRPVQRVGPYLSEWSQFYPCFKRPAQPRPCLSFGEPQVPYGGSTQLPFLKASTQEKDLPIAQAKDITAPPSPVNRKQAPVAETVNVDAKAEENGNSSGKTFTFRELATATKNFRQECILGEGGFGRVFKGTLQPSGQVAAVRQLDRSGTQGSKEFLVEVMMLSLLHHPNLVNLIGYCADGDQRLLVYEYMASGSLEEHLFGTSTDNKPLDWSTRMKIALGVAEGLEYLHEKANPSIIYRNLKSSNILLDQQSNPRLSNYGLAKLVQSGNKVMAGYGYCAPEYERNGELTFKSDIYSFGVVLLELITGRRTLDTARPIEEQNLVTWAQPIFRDPTRFPEMADPLLKREFPITSLNQAVGVAAMCLQEEPLVRPLISDIVAALSFLAVAPPDAPVPARLVPLLSSRVDTLSHQHRDHPYHKDGNISAPGKEDSSDSDDDDKKEDRADNQHKKKVKKQGLSSRSTSSSSIGYRSDSQCFSLRYDNVHDPQDYDHESLDGSPALGSRHWYHEDLHNGSMRSKDYDSCSEHEDEDVSMRFRDGSDIVYLRHNSHVDS</sequence>
<dbReference type="GO" id="GO:0010183">
    <property type="term" value="P:pollen tube guidance"/>
    <property type="evidence" value="ECO:0007669"/>
    <property type="project" value="UniProtKB-ARBA"/>
</dbReference>
<evidence type="ECO:0000256" key="5">
    <source>
        <dbReference type="ARBA" id="ARBA00022679"/>
    </source>
</evidence>
<keyword evidence="5" id="KW-0808">Transferase</keyword>
<keyword evidence="10" id="KW-0449">Lipoprotein</keyword>
<dbReference type="GO" id="GO:0090404">
    <property type="term" value="C:pollen tube tip"/>
    <property type="evidence" value="ECO:0007669"/>
    <property type="project" value="UniProtKB-ARBA"/>
</dbReference>
<dbReference type="Gene3D" id="1.10.510.10">
    <property type="entry name" value="Transferase(Phosphotransferase) domain 1"/>
    <property type="match status" value="1"/>
</dbReference>
<dbReference type="PANTHER" id="PTHR47985:SF17">
    <property type="entry name" value="SERINE_THREONINE-PROTEIN KINASE CDL1-LIKE"/>
    <property type="match status" value="1"/>
</dbReference>
<keyword evidence="3" id="KW-1003">Cell membrane</keyword>
<evidence type="ECO:0000256" key="10">
    <source>
        <dbReference type="ARBA" id="ARBA00023288"/>
    </source>
</evidence>
<name>A0ABD1PQ07_9LAMI</name>
<organism evidence="13 14">
    <name type="scientific">Abeliophyllum distichum</name>
    <dbReference type="NCBI Taxonomy" id="126358"/>
    <lineage>
        <taxon>Eukaryota</taxon>
        <taxon>Viridiplantae</taxon>
        <taxon>Streptophyta</taxon>
        <taxon>Embryophyta</taxon>
        <taxon>Tracheophyta</taxon>
        <taxon>Spermatophyta</taxon>
        <taxon>Magnoliopsida</taxon>
        <taxon>eudicotyledons</taxon>
        <taxon>Gunneridae</taxon>
        <taxon>Pentapetalae</taxon>
        <taxon>asterids</taxon>
        <taxon>lamiids</taxon>
        <taxon>Lamiales</taxon>
        <taxon>Oleaceae</taxon>
        <taxon>Forsythieae</taxon>
        <taxon>Abeliophyllum</taxon>
    </lineage>
</organism>
<dbReference type="FunFam" id="3.30.200.20:FF:000266">
    <property type="entry name" value="probable serine/threonine-protein kinase RLCKVII"/>
    <property type="match status" value="1"/>
</dbReference>
<evidence type="ECO:0000256" key="3">
    <source>
        <dbReference type="ARBA" id="ARBA00022475"/>
    </source>
</evidence>
<dbReference type="SUPFAM" id="SSF56112">
    <property type="entry name" value="Protein kinase-like (PK-like)"/>
    <property type="match status" value="1"/>
</dbReference>
<keyword evidence="8" id="KW-0067">ATP-binding</keyword>
<evidence type="ECO:0000256" key="11">
    <source>
        <dbReference type="SAM" id="MobiDB-lite"/>
    </source>
</evidence>
<feature type="compositionally biased region" description="Basic and acidic residues" evidence="11">
    <location>
        <begin position="436"/>
        <end position="450"/>
    </location>
</feature>
<comment type="similarity">
    <text evidence="2">Belongs to the protein kinase superfamily. Ser/Thr protein kinase family.</text>
</comment>
<dbReference type="InterPro" id="IPR000719">
    <property type="entry name" value="Prot_kinase_dom"/>
</dbReference>
<evidence type="ECO:0000259" key="12">
    <source>
        <dbReference type="PROSITE" id="PS50011"/>
    </source>
</evidence>
<reference evidence="14" key="1">
    <citation type="submission" date="2024-07" db="EMBL/GenBank/DDBJ databases">
        <title>Two chromosome-level genome assemblies of Korean endemic species Abeliophyllum distichum and Forsythia ovata (Oleaceae).</title>
        <authorList>
            <person name="Jang H."/>
        </authorList>
    </citation>
    <scope>NUCLEOTIDE SEQUENCE [LARGE SCALE GENOMIC DNA]</scope>
</reference>
<keyword evidence="14" id="KW-1185">Reference proteome</keyword>
<dbReference type="PROSITE" id="PS50011">
    <property type="entry name" value="PROTEIN_KINASE_DOM"/>
    <property type="match status" value="1"/>
</dbReference>
<dbReference type="Pfam" id="PF00069">
    <property type="entry name" value="Pkinase"/>
    <property type="match status" value="1"/>
</dbReference>
<feature type="compositionally biased region" description="Low complexity" evidence="11">
    <location>
        <begin position="477"/>
        <end position="489"/>
    </location>
</feature>
<evidence type="ECO:0000313" key="13">
    <source>
        <dbReference type="EMBL" id="KAL2465054.1"/>
    </source>
</evidence>
<dbReference type="PANTHER" id="PTHR47985">
    <property type="entry name" value="OS07G0668900 PROTEIN"/>
    <property type="match status" value="1"/>
</dbReference>
<comment type="subcellular location">
    <subcellularLocation>
        <location evidence="1">Cell membrane</location>
        <topology evidence="1">Lipid-anchor</topology>
    </subcellularLocation>
</comment>
<protein>
    <submittedName>
        <fullName evidence="13">Serine/threonine-protein kinase</fullName>
    </submittedName>
</protein>
<feature type="domain" description="Protein kinase" evidence="12">
    <location>
        <begin position="132"/>
        <end position="403"/>
    </location>
</feature>
<evidence type="ECO:0000256" key="1">
    <source>
        <dbReference type="ARBA" id="ARBA00004193"/>
    </source>
</evidence>
<gene>
    <name evidence="13" type="ORF">Adt_40905</name>
</gene>
<dbReference type="AlphaFoldDB" id="A0ABD1PQ07"/>
<keyword evidence="4" id="KW-0723">Serine/threonine-protein kinase</keyword>
<keyword evidence="6" id="KW-0547">Nucleotide-binding</keyword>
<accession>A0ABD1PQ07</accession>
<evidence type="ECO:0000256" key="8">
    <source>
        <dbReference type="ARBA" id="ARBA00022840"/>
    </source>
</evidence>
<dbReference type="Gene3D" id="3.30.200.20">
    <property type="entry name" value="Phosphorylase Kinase, domain 1"/>
    <property type="match status" value="1"/>
</dbReference>
<proteinExistence type="inferred from homology"/>
<dbReference type="GO" id="GO:0005886">
    <property type="term" value="C:plasma membrane"/>
    <property type="evidence" value="ECO:0007669"/>
    <property type="project" value="UniProtKB-SubCell"/>
</dbReference>
<evidence type="ECO:0000256" key="7">
    <source>
        <dbReference type="ARBA" id="ARBA00022777"/>
    </source>
</evidence>
<dbReference type="GO" id="GO:0005524">
    <property type="term" value="F:ATP binding"/>
    <property type="evidence" value="ECO:0007669"/>
    <property type="project" value="UniProtKB-KW"/>
</dbReference>
<feature type="region of interest" description="Disordered" evidence="11">
    <location>
        <begin position="428"/>
        <end position="489"/>
    </location>
</feature>
<keyword evidence="7 13" id="KW-0418">Kinase</keyword>
<dbReference type="Proteomes" id="UP001604336">
    <property type="component" value="Unassembled WGS sequence"/>
</dbReference>
<dbReference type="GO" id="GO:0004674">
    <property type="term" value="F:protein serine/threonine kinase activity"/>
    <property type="evidence" value="ECO:0007669"/>
    <property type="project" value="UniProtKB-KW"/>
</dbReference>
<dbReference type="FunFam" id="1.10.510.10:FF:000032">
    <property type="entry name" value="Serine/threonine-protein kinase PBS1"/>
    <property type="match status" value="1"/>
</dbReference>
<evidence type="ECO:0000256" key="4">
    <source>
        <dbReference type="ARBA" id="ARBA00022527"/>
    </source>
</evidence>
<feature type="region of interest" description="Disordered" evidence="11">
    <location>
        <begin position="530"/>
        <end position="550"/>
    </location>
</feature>
<evidence type="ECO:0000256" key="9">
    <source>
        <dbReference type="ARBA" id="ARBA00023136"/>
    </source>
</evidence>
<evidence type="ECO:0000256" key="2">
    <source>
        <dbReference type="ARBA" id="ARBA00008684"/>
    </source>
</evidence>
<comment type="caution">
    <text evidence="13">The sequence shown here is derived from an EMBL/GenBank/DDBJ whole genome shotgun (WGS) entry which is preliminary data.</text>
</comment>
<keyword evidence="9" id="KW-0472">Membrane</keyword>
<evidence type="ECO:0000256" key="6">
    <source>
        <dbReference type="ARBA" id="ARBA00022741"/>
    </source>
</evidence>
<evidence type="ECO:0000313" key="14">
    <source>
        <dbReference type="Proteomes" id="UP001604336"/>
    </source>
</evidence>